<dbReference type="AlphaFoldDB" id="A0AAD9JZ03"/>
<sequence>MVYPQLISMRSKAEKTVELLNSKLPIHLNAEDVEHNPGFVTLLKSLSKCIYKSGAAATTQKDLEQAESELRREKGKWLEQRVLLGELQELLLDNQLEKRADAQFYEAVGEMVTLAEIGDYLQCNPDPSIDVTLLGLTQQDIDSCNQHKQAINYFVLYYDHKESIQQKLIPELETRLRKRCEKLVCYHDNCTKVHDEQSESREMAFTKASQLPSLIEAEQLKLEEMKQSVYDVRDSIDRQIKLYTRSLMESLETLETIITRYKLMQLDLMSNMYYSDTVEALNKIRKELEHTGIKTEEETIKTKQILKVYEGIGTEFEQLVEDYAKLKFDIDSNRWAVRTMKKSTQNDDSAG</sequence>
<dbReference type="GO" id="GO:0051225">
    <property type="term" value="P:spindle assembly"/>
    <property type="evidence" value="ECO:0007669"/>
    <property type="project" value="InterPro"/>
</dbReference>
<dbReference type="Pfam" id="PF14735">
    <property type="entry name" value="HAUS4"/>
    <property type="match status" value="1"/>
</dbReference>
<dbReference type="PRINTS" id="PR02090">
    <property type="entry name" value="HAUSAUGMINL4"/>
</dbReference>
<dbReference type="GO" id="GO:0051011">
    <property type="term" value="F:microtubule minus-end binding"/>
    <property type="evidence" value="ECO:0007669"/>
    <property type="project" value="TreeGrafter"/>
</dbReference>
<dbReference type="Proteomes" id="UP001208570">
    <property type="component" value="Unassembled WGS sequence"/>
</dbReference>
<protein>
    <recommendedName>
        <fullName evidence="3">HAUS augmin-like complex subunit 4</fullName>
    </recommendedName>
</protein>
<dbReference type="GO" id="GO:0007098">
    <property type="term" value="P:centrosome cycle"/>
    <property type="evidence" value="ECO:0007669"/>
    <property type="project" value="InterPro"/>
</dbReference>
<dbReference type="EMBL" id="JAODUP010000112">
    <property type="protein sequence ID" value="KAK2161657.1"/>
    <property type="molecule type" value="Genomic_DNA"/>
</dbReference>
<dbReference type="PANTHER" id="PTHR16219:SF1">
    <property type="entry name" value="HAUS AUGMIN-LIKE COMPLEX SUBUNIT 4"/>
    <property type="match status" value="1"/>
</dbReference>
<dbReference type="InterPro" id="IPR026214">
    <property type="entry name" value="HAUS4_met"/>
</dbReference>
<dbReference type="GO" id="GO:0070652">
    <property type="term" value="C:HAUS complex"/>
    <property type="evidence" value="ECO:0007669"/>
    <property type="project" value="InterPro"/>
</dbReference>
<gene>
    <name evidence="1" type="ORF">LSH36_112g04018</name>
</gene>
<name>A0AAD9JZ03_9ANNE</name>
<dbReference type="PANTHER" id="PTHR16219">
    <property type="entry name" value="AUGMIN SUBUNIT 4 FAMILY MEMBER"/>
    <property type="match status" value="1"/>
</dbReference>
<comment type="caution">
    <text evidence="1">The sequence shown here is derived from an EMBL/GenBank/DDBJ whole genome shotgun (WGS) entry which is preliminary data.</text>
</comment>
<dbReference type="InterPro" id="IPR029327">
    <property type="entry name" value="HAUS4"/>
</dbReference>
<reference evidence="1" key="1">
    <citation type="journal article" date="2023" name="Mol. Biol. Evol.">
        <title>Third-Generation Sequencing Reveals the Adaptive Role of the Epigenome in Three Deep-Sea Polychaetes.</title>
        <authorList>
            <person name="Perez M."/>
            <person name="Aroh O."/>
            <person name="Sun Y."/>
            <person name="Lan Y."/>
            <person name="Juniper S.K."/>
            <person name="Young C.R."/>
            <person name="Angers B."/>
            <person name="Qian P.Y."/>
        </authorList>
    </citation>
    <scope>NUCLEOTIDE SEQUENCE</scope>
    <source>
        <strain evidence="1">P08H-3</strain>
    </source>
</reference>
<accession>A0AAD9JZ03</accession>
<keyword evidence="2" id="KW-1185">Reference proteome</keyword>
<proteinExistence type="predicted"/>
<evidence type="ECO:0000313" key="1">
    <source>
        <dbReference type="EMBL" id="KAK2161657.1"/>
    </source>
</evidence>
<evidence type="ECO:0000313" key="2">
    <source>
        <dbReference type="Proteomes" id="UP001208570"/>
    </source>
</evidence>
<evidence type="ECO:0008006" key="3">
    <source>
        <dbReference type="Google" id="ProtNLM"/>
    </source>
</evidence>
<organism evidence="1 2">
    <name type="scientific">Paralvinella palmiformis</name>
    <dbReference type="NCBI Taxonomy" id="53620"/>
    <lineage>
        <taxon>Eukaryota</taxon>
        <taxon>Metazoa</taxon>
        <taxon>Spiralia</taxon>
        <taxon>Lophotrochozoa</taxon>
        <taxon>Annelida</taxon>
        <taxon>Polychaeta</taxon>
        <taxon>Sedentaria</taxon>
        <taxon>Canalipalpata</taxon>
        <taxon>Terebellida</taxon>
        <taxon>Terebelliformia</taxon>
        <taxon>Alvinellidae</taxon>
        <taxon>Paralvinella</taxon>
    </lineage>
</organism>